<proteinExistence type="inferred from homology"/>
<dbReference type="InterPro" id="IPR020476">
    <property type="entry name" value="Nudix_hydrolase"/>
</dbReference>
<evidence type="ECO:0000256" key="2">
    <source>
        <dbReference type="ARBA" id="ARBA00022801"/>
    </source>
</evidence>
<dbReference type="Gene3D" id="3.90.79.10">
    <property type="entry name" value="Nucleoside Triphosphate Pyrophosphohydrolase"/>
    <property type="match status" value="1"/>
</dbReference>
<dbReference type="InterPro" id="IPR020084">
    <property type="entry name" value="NUDIX_hydrolase_CS"/>
</dbReference>
<dbReference type="SUPFAM" id="SSF55811">
    <property type="entry name" value="Nudix"/>
    <property type="match status" value="1"/>
</dbReference>
<evidence type="ECO:0000313" key="6">
    <source>
        <dbReference type="Proteomes" id="UP000053372"/>
    </source>
</evidence>
<comment type="caution">
    <text evidence="5">The sequence shown here is derived from an EMBL/GenBank/DDBJ whole genome shotgun (WGS) entry which is preliminary data.</text>
</comment>
<evidence type="ECO:0000256" key="3">
    <source>
        <dbReference type="RuleBase" id="RU003476"/>
    </source>
</evidence>
<gene>
    <name evidence="5" type="ORF">BC008_38530</name>
</gene>
<dbReference type="GO" id="GO:0016787">
    <property type="term" value="F:hydrolase activity"/>
    <property type="evidence" value="ECO:0007669"/>
    <property type="project" value="UniProtKB-KW"/>
</dbReference>
<dbReference type="OrthoDB" id="9787476at2"/>
<dbReference type="Proteomes" id="UP000053372">
    <property type="component" value="Unassembled WGS sequence"/>
</dbReference>
<evidence type="ECO:0000313" key="5">
    <source>
        <dbReference type="EMBL" id="KST62725.1"/>
    </source>
</evidence>
<feature type="domain" description="Nudix hydrolase" evidence="4">
    <location>
        <begin position="16"/>
        <end position="156"/>
    </location>
</feature>
<dbReference type="Pfam" id="PF00293">
    <property type="entry name" value="NUDIX"/>
    <property type="match status" value="1"/>
</dbReference>
<evidence type="ECO:0000259" key="4">
    <source>
        <dbReference type="PROSITE" id="PS51462"/>
    </source>
</evidence>
<dbReference type="PROSITE" id="PS00893">
    <property type="entry name" value="NUDIX_BOX"/>
    <property type="match status" value="1"/>
</dbReference>
<dbReference type="PRINTS" id="PR00502">
    <property type="entry name" value="NUDIXFAMILY"/>
</dbReference>
<dbReference type="PROSITE" id="PS51462">
    <property type="entry name" value="NUDIX"/>
    <property type="match status" value="1"/>
</dbReference>
<sequence>MKHNDTVLSDSYILRLRKKVGSQLLLNPGGRAIVQNKAQEILLHKRRDFGFWDLPGGGAEVGESAEQCVIREVYEETGLTVESFEPIGFASNPELEEVIYPNGDIIQGFSLILHITKWSGSLKASSESTSLEFFKIDKLPEMRRNIRITIDKFLEYQSSGKFQLF</sequence>
<dbReference type="InterPro" id="IPR000086">
    <property type="entry name" value="NUDIX_hydrolase_dom"/>
</dbReference>
<keyword evidence="2 3" id="KW-0378">Hydrolase</keyword>
<keyword evidence="6" id="KW-1185">Reference proteome</keyword>
<reference evidence="5 6" key="1">
    <citation type="journal article" date="2015" name="Genome Announc.">
        <title>Draft Genome of the Euendolithic (true boring) Cyanobacterium Mastigocoleus testarum strain BC008.</title>
        <authorList>
            <person name="Guida B.S."/>
            <person name="Garcia-Pichel F."/>
        </authorList>
    </citation>
    <scope>NUCLEOTIDE SEQUENCE [LARGE SCALE GENOMIC DNA]</scope>
    <source>
        <strain evidence="5 6">BC008</strain>
    </source>
</reference>
<dbReference type="InterPro" id="IPR015797">
    <property type="entry name" value="NUDIX_hydrolase-like_dom_sf"/>
</dbReference>
<dbReference type="EMBL" id="LMTZ01000151">
    <property type="protein sequence ID" value="KST62725.1"/>
    <property type="molecule type" value="Genomic_DNA"/>
</dbReference>
<dbReference type="PANTHER" id="PTHR43046:SF2">
    <property type="entry name" value="8-OXO-DGTP DIPHOSPHATASE-RELATED"/>
    <property type="match status" value="1"/>
</dbReference>
<dbReference type="PANTHER" id="PTHR43046">
    <property type="entry name" value="GDP-MANNOSE MANNOSYL HYDROLASE"/>
    <property type="match status" value="1"/>
</dbReference>
<comment type="similarity">
    <text evidence="3">Belongs to the Nudix hydrolase family.</text>
</comment>
<accession>A0A0V7ZDV8</accession>
<evidence type="ECO:0000256" key="1">
    <source>
        <dbReference type="ARBA" id="ARBA00001946"/>
    </source>
</evidence>
<dbReference type="RefSeq" id="WP_058184634.1">
    <property type="nucleotide sequence ID" value="NZ_LMTZ01000151.1"/>
</dbReference>
<name>A0A0V7ZDV8_9CYAN</name>
<organism evidence="5 6">
    <name type="scientific">Mastigocoleus testarum BC008</name>
    <dbReference type="NCBI Taxonomy" id="371196"/>
    <lineage>
        <taxon>Bacteria</taxon>
        <taxon>Bacillati</taxon>
        <taxon>Cyanobacteriota</taxon>
        <taxon>Cyanophyceae</taxon>
        <taxon>Nostocales</taxon>
        <taxon>Hapalosiphonaceae</taxon>
        <taxon>Mastigocoleus</taxon>
    </lineage>
</organism>
<dbReference type="AlphaFoldDB" id="A0A0V7ZDV8"/>
<comment type="cofactor">
    <cofactor evidence="1">
        <name>Mg(2+)</name>
        <dbReference type="ChEBI" id="CHEBI:18420"/>
    </cofactor>
</comment>
<protein>
    <recommendedName>
        <fullName evidence="4">Nudix hydrolase domain-containing protein</fullName>
    </recommendedName>
</protein>